<evidence type="ECO:0000259" key="1">
    <source>
        <dbReference type="Pfam" id="PF04480"/>
    </source>
</evidence>
<comment type="caution">
    <text evidence="3">The sequence shown here is derived from an EMBL/GenBank/DDBJ whole genome shotgun (WGS) entry which is preliminary data.</text>
</comment>
<dbReference type="Pfam" id="PF04480">
    <property type="entry name" value="DUF559"/>
    <property type="match status" value="1"/>
</dbReference>
<sequence length="274" mass="30301">MHLTGFVAHHQGIVRSRDAIARGHSPHRIAQAVAAGRLSRPRKGWIALPGADPVLVEAARNTAVVSCVTRAERLGLWIPRAAEQLHFASRPNAKARGPGFVVHWAKPLLPRSPGQLEDSVENALALIASCLPYEDALVIWESALNRHLIQLPTLARLPLTGRARGLLTECRPFADSGLESLVRSRFTWLGVRILEQVRILGHRVDLLFGDRLVVQIDGGTHVGPQRDADNRHDALLMLQGYRVIRVSYAQIVHRWEEVHDLIVGAIARGEHLAQ</sequence>
<evidence type="ECO:0000313" key="4">
    <source>
        <dbReference type="Proteomes" id="UP001500851"/>
    </source>
</evidence>
<dbReference type="Proteomes" id="UP001500851">
    <property type="component" value="Unassembled WGS sequence"/>
</dbReference>
<dbReference type="Pfam" id="PF13338">
    <property type="entry name" value="AbiEi_4"/>
    <property type="match status" value="1"/>
</dbReference>
<accession>A0ABP4XHA9</accession>
<dbReference type="Gene3D" id="3.40.960.10">
    <property type="entry name" value="VSR Endonuclease"/>
    <property type="match status" value="1"/>
</dbReference>
<dbReference type="RefSeq" id="WP_344029292.1">
    <property type="nucleotide sequence ID" value="NZ_BAAAOB010000001.1"/>
</dbReference>
<dbReference type="SUPFAM" id="SSF52980">
    <property type="entry name" value="Restriction endonuclease-like"/>
    <property type="match status" value="1"/>
</dbReference>
<feature type="domain" description="AbiEi antitoxin N-terminal" evidence="2">
    <location>
        <begin position="9"/>
        <end position="44"/>
    </location>
</feature>
<dbReference type="EMBL" id="BAAAOB010000001">
    <property type="protein sequence ID" value="GAA1780474.1"/>
    <property type="molecule type" value="Genomic_DNA"/>
</dbReference>
<keyword evidence="4" id="KW-1185">Reference proteome</keyword>
<feature type="domain" description="DUF559" evidence="1">
    <location>
        <begin position="174"/>
        <end position="265"/>
    </location>
</feature>
<reference evidence="4" key="1">
    <citation type="journal article" date="2019" name="Int. J. Syst. Evol. Microbiol.">
        <title>The Global Catalogue of Microorganisms (GCM) 10K type strain sequencing project: providing services to taxonomists for standard genome sequencing and annotation.</title>
        <authorList>
            <consortium name="The Broad Institute Genomics Platform"/>
            <consortium name="The Broad Institute Genome Sequencing Center for Infectious Disease"/>
            <person name="Wu L."/>
            <person name="Ma J."/>
        </authorList>
    </citation>
    <scope>NUCLEOTIDE SEQUENCE [LARGE SCALE GENOMIC DNA]</scope>
    <source>
        <strain evidence="4">JCM 14736</strain>
    </source>
</reference>
<evidence type="ECO:0000259" key="2">
    <source>
        <dbReference type="Pfam" id="PF13338"/>
    </source>
</evidence>
<protein>
    <submittedName>
        <fullName evidence="3">Type IV toxin-antitoxin system AbiEi family antitoxin domain-containing protein</fullName>
    </submittedName>
</protein>
<gene>
    <name evidence="3" type="ORF">GCM10009768_06730</name>
</gene>
<dbReference type="InterPro" id="IPR007569">
    <property type="entry name" value="DUF559"/>
</dbReference>
<dbReference type="InterPro" id="IPR011335">
    <property type="entry name" value="Restrct_endonuc-II-like"/>
</dbReference>
<dbReference type="InterPro" id="IPR025159">
    <property type="entry name" value="AbiEi_N"/>
</dbReference>
<name>A0ABP4XHA9_9MICO</name>
<proteinExistence type="predicted"/>
<evidence type="ECO:0000313" key="3">
    <source>
        <dbReference type="EMBL" id="GAA1780474.1"/>
    </source>
</evidence>
<organism evidence="3 4">
    <name type="scientific">Leucobacter iarius</name>
    <dbReference type="NCBI Taxonomy" id="333963"/>
    <lineage>
        <taxon>Bacteria</taxon>
        <taxon>Bacillati</taxon>
        <taxon>Actinomycetota</taxon>
        <taxon>Actinomycetes</taxon>
        <taxon>Micrococcales</taxon>
        <taxon>Microbacteriaceae</taxon>
        <taxon>Leucobacter</taxon>
    </lineage>
</organism>